<sequence>MNPVAQSATTLHSIGQTLKGVSAFVTLLFDESGSLEPVWELSNSLLDSPAFQLAIAQLKATPEGAAFLAERYVAPPHDLIALQQYPAGSLGAVYANHMQQMGFAAFDPLIAIDSDTHYVEYRWQQTHDIWHVITGFDVSDIGEIGLQAFYLAQFQLPLSSLLIANALIATTVLQPAMLNPLLSAIAQGWQMGKVAKPLIMQRWEAAWEKPLEVWQAELNVQPITTAGLG</sequence>
<accession>A0A7C3KE38</accession>
<proteinExistence type="predicted"/>
<dbReference type="PANTHER" id="PTHR12922:SF7">
    <property type="entry name" value="UBIQUINONE BIOSYNTHESIS PROTEIN COQ4 HOMOLOG, MITOCHONDRIAL"/>
    <property type="match status" value="1"/>
</dbReference>
<protein>
    <submittedName>
        <fullName evidence="1">Ubiquinone biosynthesis protein</fullName>
    </submittedName>
</protein>
<dbReference type="Pfam" id="PF05019">
    <property type="entry name" value="Coq4"/>
    <property type="match status" value="1"/>
</dbReference>
<dbReference type="GO" id="GO:0006744">
    <property type="term" value="P:ubiquinone biosynthetic process"/>
    <property type="evidence" value="ECO:0007669"/>
    <property type="project" value="InterPro"/>
</dbReference>
<dbReference type="AlphaFoldDB" id="A0A7C3KE38"/>
<name>A0A7C3KE38_9CYAN</name>
<keyword evidence="1" id="KW-0830">Ubiquinone</keyword>
<reference evidence="1" key="1">
    <citation type="journal article" date="2020" name="mSystems">
        <title>Genome- and Community-Level Interaction Insights into Carbon Utilization and Element Cycling Functions of Hydrothermarchaeota in Hydrothermal Sediment.</title>
        <authorList>
            <person name="Zhou Z."/>
            <person name="Liu Y."/>
            <person name="Xu W."/>
            <person name="Pan J."/>
            <person name="Luo Z.H."/>
            <person name="Li M."/>
        </authorList>
    </citation>
    <scope>NUCLEOTIDE SEQUENCE [LARGE SCALE GENOMIC DNA]</scope>
    <source>
        <strain evidence="1">SpSt-418</strain>
    </source>
</reference>
<dbReference type="InterPro" id="IPR007715">
    <property type="entry name" value="Coq4"/>
</dbReference>
<gene>
    <name evidence="1" type="ORF">ENR64_13095</name>
</gene>
<evidence type="ECO:0000313" key="1">
    <source>
        <dbReference type="EMBL" id="HFM98664.1"/>
    </source>
</evidence>
<organism evidence="1">
    <name type="scientific">Oscillatoriales cyanobacterium SpSt-418</name>
    <dbReference type="NCBI Taxonomy" id="2282169"/>
    <lineage>
        <taxon>Bacteria</taxon>
        <taxon>Bacillati</taxon>
        <taxon>Cyanobacteriota</taxon>
        <taxon>Cyanophyceae</taxon>
        <taxon>Oscillatoriophycideae</taxon>
        <taxon>Oscillatoriales</taxon>
    </lineage>
</organism>
<comment type="caution">
    <text evidence="1">The sequence shown here is derived from an EMBL/GenBank/DDBJ whole genome shotgun (WGS) entry which is preliminary data.</text>
</comment>
<dbReference type="EMBL" id="DSRU01000192">
    <property type="protein sequence ID" value="HFM98664.1"/>
    <property type="molecule type" value="Genomic_DNA"/>
</dbReference>
<dbReference type="PANTHER" id="PTHR12922">
    <property type="entry name" value="UBIQUINONE BIOSYNTHESIS PROTEIN"/>
    <property type="match status" value="1"/>
</dbReference>